<evidence type="ECO:0000313" key="1">
    <source>
        <dbReference type="EMBL" id="MBW86010.1"/>
    </source>
</evidence>
<protein>
    <submittedName>
        <fullName evidence="1">Uncharacterized protein</fullName>
    </submittedName>
</protein>
<dbReference type="EMBL" id="GGEC01005527">
    <property type="protein sequence ID" value="MBW86010.1"/>
    <property type="molecule type" value="Transcribed_RNA"/>
</dbReference>
<organism evidence="1">
    <name type="scientific">Rhizophora mucronata</name>
    <name type="common">Asiatic mangrove</name>
    <dbReference type="NCBI Taxonomy" id="61149"/>
    <lineage>
        <taxon>Eukaryota</taxon>
        <taxon>Viridiplantae</taxon>
        <taxon>Streptophyta</taxon>
        <taxon>Embryophyta</taxon>
        <taxon>Tracheophyta</taxon>
        <taxon>Spermatophyta</taxon>
        <taxon>Magnoliopsida</taxon>
        <taxon>eudicotyledons</taxon>
        <taxon>Gunneridae</taxon>
        <taxon>Pentapetalae</taxon>
        <taxon>rosids</taxon>
        <taxon>fabids</taxon>
        <taxon>Malpighiales</taxon>
        <taxon>Rhizophoraceae</taxon>
        <taxon>Rhizophora</taxon>
    </lineage>
</organism>
<sequence length="32" mass="3595">MNLCIISMSFSICSVSTLHYESVPFSSKILWA</sequence>
<proteinExistence type="predicted"/>
<dbReference type="AlphaFoldDB" id="A0A2P2IXR2"/>
<reference evidence="1" key="1">
    <citation type="submission" date="2018-02" db="EMBL/GenBank/DDBJ databases">
        <title>Rhizophora mucronata_Transcriptome.</title>
        <authorList>
            <person name="Meera S.P."/>
            <person name="Sreeshan A."/>
            <person name="Augustine A."/>
        </authorList>
    </citation>
    <scope>NUCLEOTIDE SEQUENCE</scope>
    <source>
        <tissue evidence="1">Leaf</tissue>
    </source>
</reference>
<accession>A0A2P2IXR2</accession>
<name>A0A2P2IXR2_RHIMU</name>